<dbReference type="AlphaFoldDB" id="A0A139AXE7"/>
<dbReference type="Gene3D" id="2.40.160.20">
    <property type="match status" value="1"/>
</dbReference>
<dbReference type="EMBL" id="KQ965733">
    <property type="protein sequence ID" value="KXS21390.1"/>
    <property type="molecule type" value="Genomic_DNA"/>
</dbReference>
<dbReference type="PANTHER" id="PTHR37315">
    <property type="entry name" value="UPF0311 PROTEIN BLR7842"/>
    <property type="match status" value="1"/>
</dbReference>
<dbReference type="PANTHER" id="PTHR37315:SF1">
    <property type="entry name" value="UPF0311 PROTEIN BLR7842"/>
    <property type="match status" value="1"/>
</dbReference>
<dbReference type="OMA" id="PRFETGH"/>
<gene>
    <name evidence="1" type="ORF">M427DRAFT_130871</name>
</gene>
<protein>
    <submittedName>
        <fullName evidence="1">Uncharacterized protein</fullName>
    </submittedName>
</protein>
<dbReference type="InterPro" id="IPR020915">
    <property type="entry name" value="UPF0311"/>
</dbReference>
<dbReference type="Proteomes" id="UP000070544">
    <property type="component" value="Unassembled WGS sequence"/>
</dbReference>
<dbReference type="OrthoDB" id="2544694at2759"/>
<evidence type="ECO:0000313" key="1">
    <source>
        <dbReference type="EMBL" id="KXS21390.1"/>
    </source>
</evidence>
<reference evidence="1 2" key="1">
    <citation type="journal article" date="2015" name="Genome Biol. Evol.">
        <title>Phylogenomic analyses indicate that early fungi evolved digesting cell walls of algal ancestors of land plants.</title>
        <authorList>
            <person name="Chang Y."/>
            <person name="Wang S."/>
            <person name="Sekimoto S."/>
            <person name="Aerts A.L."/>
            <person name="Choi C."/>
            <person name="Clum A."/>
            <person name="LaButti K.M."/>
            <person name="Lindquist E.A."/>
            <person name="Yee Ngan C."/>
            <person name="Ohm R.A."/>
            <person name="Salamov A.A."/>
            <person name="Grigoriev I.V."/>
            <person name="Spatafora J.W."/>
            <person name="Berbee M.L."/>
        </authorList>
    </citation>
    <scope>NUCLEOTIDE SEQUENCE [LARGE SCALE GENOMIC DNA]</scope>
    <source>
        <strain evidence="1 2">JEL478</strain>
    </source>
</reference>
<evidence type="ECO:0000313" key="2">
    <source>
        <dbReference type="Proteomes" id="UP000070544"/>
    </source>
</evidence>
<accession>A0A139AXE7</accession>
<organism evidence="1 2">
    <name type="scientific">Gonapodya prolifera (strain JEL478)</name>
    <name type="common">Monoblepharis prolifera</name>
    <dbReference type="NCBI Taxonomy" id="1344416"/>
    <lineage>
        <taxon>Eukaryota</taxon>
        <taxon>Fungi</taxon>
        <taxon>Fungi incertae sedis</taxon>
        <taxon>Chytridiomycota</taxon>
        <taxon>Chytridiomycota incertae sedis</taxon>
        <taxon>Monoblepharidomycetes</taxon>
        <taxon>Monoblepharidales</taxon>
        <taxon>Gonapodyaceae</taxon>
        <taxon>Gonapodya</taxon>
    </lineage>
</organism>
<proteinExistence type="inferred from homology"/>
<dbReference type="HAMAP" id="MF_00775">
    <property type="entry name" value="UPF0311"/>
    <property type="match status" value="1"/>
</dbReference>
<dbReference type="Pfam" id="PF11578">
    <property type="entry name" value="DUF3237"/>
    <property type="match status" value="1"/>
</dbReference>
<name>A0A139AXE7_GONPJ</name>
<dbReference type="STRING" id="1344416.A0A139AXE7"/>
<keyword evidence="2" id="KW-1185">Reference proteome</keyword>
<sequence length="168" mass="18763">MASQDKPPAVHLTPVVPNLEFLMHVEAELMPPLEMGRGPLGYRRTVMLAGGTFHGINGLKGTVISGGGDWMLVDPNTQTAYLDTRYNLRTDDGALIYVQTKGVRHAEKDVLQKVLSPDADVDPKEYYFRLHVFLETGDPRYFWLNNLVIVASAIRTGKVVIYDAYKLT</sequence>